<dbReference type="KEGG" id="pseg:D3H65_09555"/>
<proteinExistence type="predicted"/>
<evidence type="ECO:0000313" key="2">
    <source>
        <dbReference type="Proteomes" id="UP000263900"/>
    </source>
</evidence>
<name>A0A3B7MLM8_9BACT</name>
<keyword evidence="2" id="KW-1185">Reference proteome</keyword>
<sequence>MGVFHYPRINVNGLLQINVGTANNGDYFNLVFGPDSPYAPGKPVMLADSVNVQPYTYGMSDADWTKWAITPLQVANPPQQKQQTMLSKGEGVRATRANENPVVIPGEWNVYGDMGLTMIDVKVTGITDPGGLLPPTLKTSLQQSILSFNNRPGGNVPNPAPGAGRTTGVITDVNPEDVNSSQIFADFLSLETDGAFLFSGKPTKSIIRWVNFQRNTNLKGSNGAAATFQMCVPLSELQGQPILQGLPPTSPEGAKLKGIVFRYTLYRGLQEINVYKYDPAAWITQMAALYAKQGLNPDYCQLQGTIAPWFEGEPESCPVGRFLIPPATGGTIPMPPNANGNGPVFNLAPAIVYVNPQTSTVSVDFSATFPEQYTGNYDPKKTDNNYKWDFGPISLMLQDANGNAPYIKPIPYIYAPNDRQGWIFDFPIDLSNSDIQKCLQEGSFAVFDDASQTYLQETPYFIVSDQSGVFAEQDASHTPNNKFRNDGPDLVTTSFLVYKRGKLLTAADPERFTLYFYDTTPAPSENVLNPSPLMTNYQSGQPISIPVGTPGNRLITATLSTDPPPPTSYNDFQHATSPIINIRILPTINYEKYYQPQQNPGDPRVGNSLLTFDVIYNEVLRNYYLLYPAMSQRIPLNDPEEWKDAEMAGRLMKRISLENWGTAMTMPRTRDLSQSRRELLTAWCLTFFQ</sequence>
<gene>
    <name evidence="1" type="ORF">D3H65_09555</name>
</gene>
<evidence type="ECO:0000313" key="1">
    <source>
        <dbReference type="EMBL" id="AXY74203.1"/>
    </source>
</evidence>
<protein>
    <submittedName>
        <fullName evidence="1">Uncharacterized protein</fullName>
    </submittedName>
</protein>
<dbReference type="AlphaFoldDB" id="A0A3B7MLM8"/>
<accession>A0A3B7MLM8</accession>
<organism evidence="1 2">
    <name type="scientific">Paraflavitalea soli</name>
    <dbReference type="NCBI Taxonomy" id="2315862"/>
    <lineage>
        <taxon>Bacteria</taxon>
        <taxon>Pseudomonadati</taxon>
        <taxon>Bacteroidota</taxon>
        <taxon>Chitinophagia</taxon>
        <taxon>Chitinophagales</taxon>
        <taxon>Chitinophagaceae</taxon>
        <taxon>Paraflavitalea</taxon>
    </lineage>
</organism>
<dbReference type="Proteomes" id="UP000263900">
    <property type="component" value="Chromosome"/>
</dbReference>
<dbReference type="EMBL" id="CP032157">
    <property type="protein sequence ID" value="AXY74203.1"/>
    <property type="molecule type" value="Genomic_DNA"/>
</dbReference>
<reference evidence="1 2" key="1">
    <citation type="submission" date="2018-09" db="EMBL/GenBank/DDBJ databases">
        <title>Genome sequencing of strain 6GH32-13.</title>
        <authorList>
            <person name="Weon H.-Y."/>
            <person name="Heo J."/>
            <person name="Kwon S.-W."/>
        </authorList>
    </citation>
    <scope>NUCLEOTIDE SEQUENCE [LARGE SCALE GENOMIC DNA]</scope>
    <source>
        <strain evidence="1 2">5GH32-13</strain>
    </source>
</reference>
<dbReference type="RefSeq" id="WP_119050090.1">
    <property type="nucleotide sequence ID" value="NZ_CP032157.1"/>
</dbReference>
<dbReference type="OrthoDB" id="905286at2"/>